<organism evidence="4 5">
    <name type="scientific">Niabella ginsenosidivorans</name>
    <dbReference type="NCBI Taxonomy" id="1176587"/>
    <lineage>
        <taxon>Bacteria</taxon>
        <taxon>Pseudomonadati</taxon>
        <taxon>Bacteroidota</taxon>
        <taxon>Chitinophagia</taxon>
        <taxon>Chitinophagales</taxon>
        <taxon>Chitinophagaceae</taxon>
        <taxon>Niabella</taxon>
    </lineage>
</organism>
<protein>
    <recommendedName>
        <fullName evidence="3">Tyr recombinase domain-containing protein</fullName>
    </recommendedName>
</protein>
<evidence type="ECO:0000313" key="4">
    <source>
        <dbReference type="EMBL" id="ANH81710.1"/>
    </source>
</evidence>
<dbReference type="RefSeq" id="WP_067756542.1">
    <property type="nucleotide sequence ID" value="NZ_CP015772.1"/>
</dbReference>
<dbReference type="GO" id="GO:0003677">
    <property type="term" value="F:DNA binding"/>
    <property type="evidence" value="ECO:0007669"/>
    <property type="project" value="UniProtKB-KW"/>
</dbReference>
<gene>
    <name evidence="4" type="ORF">A8C56_12585</name>
</gene>
<dbReference type="InterPro" id="IPR013762">
    <property type="entry name" value="Integrase-like_cat_sf"/>
</dbReference>
<dbReference type="SUPFAM" id="SSF56349">
    <property type="entry name" value="DNA breaking-rejoining enzymes"/>
    <property type="match status" value="1"/>
</dbReference>
<dbReference type="InterPro" id="IPR011010">
    <property type="entry name" value="DNA_brk_join_enz"/>
</dbReference>
<evidence type="ECO:0000313" key="5">
    <source>
        <dbReference type="Proteomes" id="UP000077667"/>
    </source>
</evidence>
<dbReference type="KEGG" id="nia:A8C56_12585"/>
<dbReference type="AlphaFoldDB" id="A0A1A9I4S9"/>
<dbReference type="Gene3D" id="1.10.150.130">
    <property type="match status" value="1"/>
</dbReference>
<dbReference type="EMBL" id="CP015772">
    <property type="protein sequence ID" value="ANH81710.1"/>
    <property type="molecule type" value="Genomic_DNA"/>
</dbReference>
<feature type="domain" description="Tyr recombinase" evidence="3">
    <location>
        <begin position="180"/>
        <end position="353"/>
    </location>
</feature>
<dbReference type="STRING" id="1176587.A8C56_12585"/>
<dbReference type="InterPro" id="IPR025269">
    <property type="entry name" value="SAM-like_dom"/>
</dbReference>
<dbReference type="Pfam" id="PF13102">
    <property type="entry name" value="Phage_int_SAM_5"/>
    <property type="match status" value="1"/>
</dbReference>
<dbReference type="InterPro" id="IPR002104">
    <property type="entry name" value="Integrase_catalytic"/>
</dbReference>
<keyword evidence="1" id="KW-0238">DNA-binding</keyword>
<dbReference type="OrthoDB" id="9806835at2"/>
<evidence type="ECO:0000256" key="1">
    <source>
        <dbReference type="ARBA" id="ARBA00023125"/>
    </source>
</evidence>
<dbReference type="InterPro" id="IPR010998">
    <property type="entry name" value="Integrase_recombinase_N"/>
</dbReference>
<dbReference type="GO" id="GO:0015074">
    <property type="term" value="P:DNA integration"/>
    <property type="evidence" value="ECO:0007669"/>
    <property type="project" value="InterPro"/>
</dbReference>
<evidence type="ECO:0000259" key="3">
    <source>
        <dbReference type="PROSITE" id="PS51898"/>
    </source>
</evidence>
<reference evidence="4 5" key="1">
    <citation type="submission" date="2016-05" db="EMBL/GenBank/DDBJ databases">
        <title>Niabella ginsenosidivorans BS26 whole genome sequencing.</title>
        <authorList>
            <person name="Im W.T."/>
            <person name="Siddiqi M.Z."/>
        </authorList>
    </citation>
    <scope>NUCLEOTIDE SEQUENCE [LARGE SCALE GENOMIC DNA]</scope>
    <source>
        <strain evidence="4 5">BS26</strain>
    </source>
</reference>
<name>A0A1A9I4S9_9BACT</name>
<dbReference type="Proteomes" id="UP000077667">
    <property type="component" value="Chromosome"/>
</dbReference>
<dbReference type="GO" id="GO:0006310">
    <property type="term" value="P:DNA recombination"/>
    <property type="evidence" value="ECO:0007669"/>
    <property type="project" value="UniProtKB-KW"/>
</dbReference>
<sequence>MNIGRRKNAKGDKYLYYYDNGRGKGQRPSMGLFLYVKPQNAAEKQHNIETKALIDVKKGQAILDQQSVGTGFIPQHKFKANFLDYYADYVEKNKRKGNRHLQNSFTQFKIFINKSFVAPIEITENLAKRFRRFLLDHFTGDTPMNYFSRFKWVVNAATSDGYFREAPTEKVAARANPSKHLKELLEVEEYFALLKTPCSNQQVQFGFLFTCYTGVRWCDVEDLRWHQLNGNKLTTRIIQHKTGLPVMLYLHPVAMAILNVLRPTGTEEEYAGQKVFALPGQDACNKILAEWMRTAGINKHITWSCGRLSFSILLQDQRVDDATVAYLMGHATTKQVSKNYKRHRPKDQTSTIHLLPLPKQLPPIFSN</sequence>
<accession>A0A1A9I4S9</accession>
<keyword evidence="5" id="KW-1185">Reference proteome</keyword>
<proteinExistence type="predicted"/>
<dbReference type="Pfam" id="PF00589">
    <property type="entry name" value="Phage_integrase"/>
    <property type="match status" value="1"/>
</dbReference>
<dbReference type="Gene3D" id="1.10.443.10">
    <property type="entry name" value="Intergrase catalytic core"/>
    <property type="match status" value="1"/>
</dbReference>
<evidence type="ECO:0000256" key="2">
    <source>
        <dbReference type="ARBA" id="ARBA00023172"/>
    </source>
</evidence>
<dbReference type="PROSITE" id="PS51898">
    <property type="entry name" value="TYR_RECOMBINASE"/>
    <property type="match status" value="1"/>
</dbReference>
<keyword evidence="2" id="KW-0233">DNA recombination</keyword>